<accession>A0ABP0PN16</accession>
<dbReference type="EMBL" id="CAXAMM010037668">
    <property type="protein sequence ID" value="CAK9077427.1"/>
    <property type="molecule type" value="Genomic_DNA"/>
</dbReference>
<gene>
    <name evidence="1" type="ORF">SCF082_LOCUS37146</name>
</gene>
<proteinExistence type="predicted"/>
<reference evidence="1 2" key="1">
    <citation type="submission" date="2024-02" db="EMBL/GenBank/DDBJ databases">
        <authorList>
            <person name="Chen Y."/>
            <person name="Shah S."/>
            <person name="Dougan E. K."/>
            <person name="Thang M."/>
            <person name="Chan C."/>
        </authorList>
    </citation>
    <scope>NUCLEOTIDE SEQUENCE [LARGE SCALE GENOMIC DNA]</scope>
</reference>
<organism evidence="1 2">
    <name type="scientific">Durusdinium trenchii</name>
    <dbReference type="NCBI Taxonomy" id="1381693"/>
    <lineage>
        <taxon>Eukaryota</taxon>
        <taxon>Sar</taxon>
        <taxon>Alveolata</taxon>
        <taxon>Dinophyceae</taxon>
        <taxon>Suessiales</taxon>
        <taxon>Symbiodiniaceae</taxon>
        <taxon>Durusdinium</taxon>
    </lineage>
</organism>
<evidence type="ECO:0000313" key="1">
    <source>
        <dbReference type="EMBL" id="CAK9077427.1"/>
    </source>
</evidence>
<evidence type="ECO:0000313" key="2">
    <source>
        <dbReference type="Proteomes" id="UP001642464"/>
    </source>
</evidence>
<sequence length="351" mass="39611">MCSEAEPGDKWFQGARQAGQGPEHWGISLEQLESLEKQTGKAMTMREVVESQIKPMTKTTGLGYALKLNLQRPLVAKVMVSHAWDEIYVHLVAALKCFIRISSQNHHCAVGTEGYWVCATAIYQPEDVEELTIAKQLGPDPNHGPFAAVLRQASAMVACITEACDIYSRMWCVFEIFMAKELGVQVYMANGAEEEEHTGTTVSLSRLIDPMVDAFGEQCLKPANSLAARCGKPSLQMNKDEEMIREAIQRCPGQFDAVDHAVEESRLDALRRFLEEERAKYNSFQECKPMLLHFYCSKTEELEATERHFAKVFNLYNEVMHSVEERLLCLRQQLEKRGSKHVGVTSKNRCG</sequence>
<comment type="caution">
    <text evidence="1">The sequence shown here is derived from an EMBL/GenBank/DDBJ whole genome shotgun (WGS) entry which is preliminary data.</text>
</comment>
<dbReference type="Proteomes" id="UP001642464">
    <property type="component" value="Unassembled WGS sequence"/>
</dbReference>
<name>A0ABP0PN16_9DINO</name>
<keyword evidence="2" id="KW-1185">Reference proteome</keyword>
<protein>
    <submittedName>
        <fullName evidence="1">Uncharacterized protein</fullName>
    </submittedName>
</protein>